<evidence type="ECO:0000313" key="2">
    <source>
        <dbReference type="EMBL" id="AKA61461.1"/>
    </source>
</evidence>
<dbReference type="KEGG" id="vg:26647836"/>
<reference evidence="3" key="2">
    <citation type="submission" date="2015-01" db="EMBL/GenBank/DDBJ databases">
        <title>Complete Genome of Bacillus megaterium Siphophage Stahl.</title>
        <authorList>
            <person name="Brizendine A.M."/>
            <person name="Rousseau S."/>
            <person name="Hernandez A.C."/>
            <person name="Everett G.F.K."/>
        </authorList>
    </citation>
    <scope>NUCLEOTIDE SEQUENCE [LARGE SCALE GENOMIC DNA]</scope>
</reference>
<keyword evidence="3" id="KW-1185">Reference proteome</keyword>
<dbReference type="RefSeq" id="YP_009203637.1">
    <property type="nucleotide sequence ID" value="NC_028856.1"/>
</dbReference>
<dbReference type="GeneID" id="26647836"/>
<proteinExistence type="predicted"/>
<organism evidence="2 3">
    <name type="scientific">Bacillus phage Stahl</name>
    <dbReference type="NCBI Taxonomy" id="1610832"/>
    <lineage>
        <taxon>Viruses</taxon>
        <taxon>Duplodnaviria</taxon>
        <taxon>Heunggongvirae</taxon>
        <taxon>Uroviricota</taxon>
        <taxon>Caudoviricetes</taxon>
        <taxon>Slashvirus</taxon>
        <taxon>Slashvirus stahl</taxon>
    </lineage>
</organism>
<accession>A0A0E3JT25</accession>
<dbReference type="Proteomes" id="UP000033015">
    <property type="component" value="Segment"/>
</dbReference>
<sequence>MEEELANGSYKPKLPDTIASHDKEGYDRIASVSNVKYESNELLADYQNNFKKIVQLAHFYTDKVGVIKSAIRVYVTFTAGDIVLDGGQKKNLEFIEEFNKKVKMNKVVRQSTQDLYKTGNFFWYRETEGSETVWIHQFAPIDTNLKGHRRDRPIMTVSLNTDPETIPPGLTRNAIGEYSVPIDKAYHCAIDREAYTRYGKTILTPTFEPVQHIQELMDMEKETVKEVVEFLIIFTLGDKDRPAGEKQLTQLSEKVKNLKSTSRLVGNHTLKADAIKPDLAVFNPEKYEVPMQMLLQSLGIVPSIFTGEGSYATSSVGMQSAKQTMESARKEIVEALTDLYRDVAKEAGLNPDKNPTVSLGSIALNDEKIKHAILRDLYLDGIISAETYAAESGYDLEHEQMEIKDENSKFDIQPRQMSSTLSNKDGGRPEEDGEVNKPDQSKKPSSDGMD</sequence>
<feature type="compositionally biased region" description="Basic and acidic residues" evidence="1">
    <location>
        <begin position="425"/>
        <end position="450"/>
    </location>
</feature>
<reference evidence="2 3" key="1">
    <citation type="journal article" date="2015" name="Genome Announc.">
        <title>Complete Genome Sequence of Bacillus megaterium Siphophage Stahl.</title>
        <authorList>
            <person name="Brizendine A.M."/>
            <person name="Rousseau S."/>
            <person name="Hernandez A.C."/>
            <person name="Kuty Everett G.F."/>
        </authorList>
    </citation>
    <scope>NUCLEOTIDE SEQUENCE [LARGE SCALE GENOMIC DNA]</scope>
</reference>
<evidence type="ECO:0008006" key="4">
    <source>
        <dbReference type="Google" id="ProtNLM"/>
    </source>
</evidence>
<dbReference type="EMBL" id="KP696447">
    <property type="protein sequence ID" value="AKA61461.1"/>
    <property type="molecule type" value="Genomic_DNA"/>
</dbReference>
<protein>
    <recommendedName>
        <fullName evidence="4">Portal protein</fullName>
    </recommendedName>
</protein>
<gene>
    <name evidence="2" type="ORF">CPT_Stahl33</name>
</gene>
<name>A0A0E3JT25_9CAUD</name>
<evidence type="ECO:0000256" key="1">
    <source>
        <dbReference type="SAM" id="MobiDB-lite"/>
    </source>
</evidence>
<feature type="region of interest" description="Disordered" evidence="1">
    <location>
        <begin position="404"/>
        <end position="450"/>
    </location>
</feature>
<evidence type="ECO:0000313" key="3">
    <source>
        <dbReference type="Proteomes" id="UP000033015"/>
    </source>
</evidence>
<dbReference type="OrthoDB" id="2194at10239"/>